<feature type="signal peptide" evidence="1">
    <location>
        <begin position="1"/>
        <end position="22"/>
    </location>
</feature>
<gene>
    <name evidence="2" type="ORF">EDD18DRAFT_499664</name>
</gene>
<evidence type="ECO:0000313" key="2">
    <source>
        <dbReference type="EMBL" id="KAK0504392.1"/>
    </source>
</evidence>
<protein>
    <submittedName>
        <fullName evidence="2">Uncharacterized protein</fullName>
    </submittedName>
</protein>
<keyword evidence="1" id="KW-0732">Signal</keyword>
<feature type="chain" id="PRO_5041422666" evidence="1">
    <location>
        <begin position="23"/>
        <end position="307"/>
    </location>
</feature>
<organism evidence="2 3">
    <name type="scientific">Armillaria luteobubalina</name>
    <dbReference type="NCBI Taxonomy" id="153913"/>
    <lineage>
        <taxon>Eukaryota</taxon>
        <taxon>Fungi</taxon>
        <taxon>Dikarya</taxon>
        <taxon>Basidiomycota</taxon>
        <taxon>Agaricomycotina</taxon>
        <taxon>Agaricomycetes</taxon>
        <taxon>Agaricomycetidae</taxon>
        <taxon>Agaricales</taxon>
        <taxon>Marasmiineae</taxon>
        <taxon>Physalacriaceae</taxon>
        <taxon>Armillaria</taxon>
    </lineage>
</organism>
<evidence type="ECO:0000313" key="3">
    <source>
        <dbReference type="Proteomes" id="UP001175228"/>
    </source>
</evidence>
<accession>A0AA39QK34</accession>
<comment type="caution">
    <text evidence="2">The sequence shown here is derived from an EMBL/GenBank/DDBJ whole genome shotgun (WGS) entry which is preliminary data.</text>
</comment>
<reference evidence="2" key="1">
    <citation type="submission" date="2023-06" db="EMBL/GenBank/DDBJ databases">
        <authorList>
            <consortium name="Lawrence Berkeley National Laboratory"/>
            <person name="Ahrendt S."/>
            <person name="Sahu N."/>
            <person name="Indic B."/>
            <person name="Wong-Bajracharya J."/>
            <person name="Merenyi Z."/>
            <person name="Ke H.-M."/>
            <person name="Monk M."/>
            <person name="Kocsube S."/>
            <person name="Drula E."/>
            <person name="Lipzen A."/>
            <person name="Balint B."/>
            <person name="Henrissat B."/>
            <person name="Andreopoulos B."/>
            <person name="Martin F.M."/>
            <person name="Harder C.B."/>
            <person name="Rigling D."/>
            <person name="Ford K.L."/>
            <person name="Foster G.D."/>
            <person name="Pangilinan J."/>
            <person name="Papanicolaou A."/>
            <person name="Barry K."/>
            <person name="LaButti K."/>
            <person name="Viragh M."/>
            <person name="Koriabine M."/>
            <person name="Yan M."/>
            <person name="Riley R."/>
            <person name="Champramary S."/>
            <person name="Plett K.L."/>
            <person name="Tsai I.J."/>
            <person name="Slot J."/>
            <person name="Sipos G."/>
            <person name="Plett J."/>
            <person name="Nagy L.G."/>
            <person name="Grigoriev I.V."/>
        </authorList>
    </citation>
    <scope>NUCLEOTIDE SEQUENCE</scope>
    <source>
        <strain evidence="2">HWK02</strain>
    </source>
</reference>
<proteinExistence type="predicted"/>
<sequence length="307" mass="33457">MARLSSSLLLFLFLCWPSLTFALDIRQTFARLAFWRRSSRNVPAAGYVDPNDDGGSMLTKVLAVTYPDGQREPVNAIISGNSDSEVLVDQETEGGLRNYFLSLSFSSECLGQHSGSDQQVDLGDGNGYLNETAVIRYNYGDPSLGACTETIKGGNHFRYWVQNGNKANTGAVFMAVSYEKPIADDHDIVLNGYNLARDYIIGNITGSVIPTLNLTNSSSYSGNTSYGGYTYKTDVSYVSGLLENTSIGINHNWSVYINGVTNAVDGLVAVLDVSILEQPQAQSAGWRTQPETWLLLLTVSFISSFCL</sequence>
<name>A0AA39QK34_9AGAR</name>
<dbReference type="AlphaFoldDB" id="A0AA39QK34"/>
<evidence type="ECO:0000256" key="1">
    <source>
        <dbReference type="SAM" id="SignalP"/>
    </source>
</evidence>
<dbReference type="Proteomes" id="UP001175228">
    <property type="component" value="Unassembled WGS sequence"/>
</dbReference>
<dbReference type="EMBL" id="JAUEPU010000003">
    <property type="protein sequence ID" value="KAK0504392.1"/>
    <property type="molecule type" value="Genomic_DNA"/>
</dbReference>
<keyword evidence="3" id="KW-1185">Reference proteome</keyword>